<reference evidence="1" key="2">
    <citation type="journal article" date="2014" name="ISME J.">
        <title>Microbial stratification in low pH oxic and suboxic macroscopic growths along an acid mine drainage.</title>
        <authorList>
            <person name="Mendez-Garcia C."/>
            <person name="Mesa V."/>
            <person name="Sprenger R.R."/>
            <person name="Richter M."/>
            <person name="Diez M.S."/>
            <person name="Solano J."/>
            <person name="Bargiela R."/>
            <person name="Golyshina O.V."/>
            <person name="Manteca A."/>
            <person name="Ramos J.L."/>
            <person name="Gallego J.R."/>
            <person name="Llorente I."/>
            <person name="Martins Dos Santos V.A."/>
            <person name="Jensen O.N."/>
            <person name="Pelaez A.I."/>
            <person name="Sanchez J."/>
            <person name="Ferrer M."/>
        </authorList>
    </citation>
    <scope>NUCLEOTIDE SEQUENCE</scope>
</reference>
<protein>
    <submittedName>
        <fullName evidence="1">Uncharacterized protein</fullName>
    </submittedName>
</protein>
<name>T0Y693_9ZZZZ</name>
<accession>T0Y693</accession>
<proteinExistence type="predicted"/>
<reference evidence="1" key="1">
    <citation type="submission" date="2013-08" db="EMBL/GenBank/DDBJ databases">
        <authorList>
            <person name="Mendez C."/>
            <person name="Richter M."/>
            <person name="Ferrer M."/>
            <person name="Sanchez J."/>
        </authorList>
    </citation>
    <scope>NUCLEOTIDE SEQUENCE</scope>
</reference>
<gene>
    <name evidence="1" type="ORF">B2A_14054</name>
</gene>
<organism evidence="1">
    <name type="scientific">mine drainage metagenome</name>
    <dbReference type="NCBI Taxonomy" id="410659"/>
    <lineage>
        <taxon>unclassified sequences</taxon>
        <taxon>metagenomes</taxon>
        <taxon>ecological metagenomes</taxon>
    </lineage>
</organism>
<comment type="caution">
    <text evidence="1">The sequence shown here is derived from an EMBL/GenBank/DDBJ whole genome shotgun (WGS) entry which is preliminary data.</text>
</comment>
<evidence type="ECO:0000313" key="1">
    <source>
        <dbReference type="EMBL" id="EQD30651.1"/>
    </source>
</evidence>
<dbReference type="EMBL" id="AUZZ01010188">
    <property type="protein sequence ID" value="EQD30651.1"/>
    <property type="molecule type" value="Genomic_DNA"/>
</dbReference>
<sequence>MSANSPAGTHLDPMLTSLDIGHPVYAAILDPDTAFWALVDKTRVADTLAGSPLRDAYRQHA</sequence>
<feature type="non-terminal residue" evidence="1">
    <location>
        <position position="61"/>
    </location>
</feature>
<dbReference type="AlphaFoldDB" id="T0Y693"/>